<dbReference type="InterPro" id="IPR011701">
    <property type="entry name" value="MFS"/>
</dbReference>
<evidence type="ECO:0000313" key="8">
    <source>
        <dbReference type="Proteomes" id="UP000061569"/>
    </source>
</evidence>
<evidence type="ECO:0000313" key="7">
    <source>
        <dbReference type="EMBL" id="ALN58567.1"/>
    </source>
</evidence>
<dbReference type="PANTHER" id="PTHR23501:SF197">
    <property type="entry name" value="COMD"/>
    <property type="match status" value="1"/>
</dbReference>
<dbReference type="STRING" id="69.GLE_3221"/>
<feature type="transmembrane region" description="Helical" evidence="5">
    <location>
        <begin position="167"/>
        <end position="187"/>
    </location>
</feature>
<dbReference type="PATRIC" id="fig|69.6.peg.3175"/>
<dbReference type="OrthoDB" id="9807274at2"/>
<dbReference type="InterPro" id="IPR020846">
    <property type="entry name" value="MFS_dom"/>
</dbReference>
<feature type="transmembrane region" description="Helical" evidence="5">
    <location>
        <begin position="137"/>
        <end position="155"/>
    </location>
</feature>
<dbReference type="AlphaFoldDB" id="A0A0S2DIQ6"/>
<keyword evidence="3 5" id="KW-1133">Transmembrane helix</keyword>
<dbReference type="GO" id="GO:0022857">
    <property type="term" value="F:transmembrane transporter activity"/>
    <property type="evidence" value="ECO:0007669"/>
    <property type="project" value="InterPro"/>
</dbReference>
<feature type="transmembrane region" description="Helical" evidence="5">
    <location>
        <begin position="335"/>
        <end position="354"/>
    </location>
</feature>
<evidence type="ECO:0000259" key="6">
    <source>
        <dbReference type="PROSITE" id="PS50850"/>
    </source>
</evidence>
<reference evidence="7 8" key="1">
    <citation type="submission" date="2015-11" db="EMBL/GenBank/DDBJ databases">
        <title>Genome sequences of Lysobacter enzymogenes strain C3 and Lysobacter antibioticus ATCC 29479.</title>
        <authorList>
            <person name="Kobayashi D.Y."/>
        </authorList>
    </citation>
    <scope>NUCLEOTIDE SEQUENCE [LARGE SCALE GENOMIC DNA]</scope>
    <source>
        <strain evidence="7 8">C3</strain>
    </source>
</reference>
<feature type="transmembrane region" description="Helical" evidence="5">
    <location>
        <begin position="360"/>
        <end position="384"/>
    </location>
</feature>
<protein>
    <submittedName>
        <fullName evidence="7">HSAF major facilitator superfamily</fullName>
    </submittedName>
</protein>
<dbReference type="PANTHER" id="PTHR23501">
    <property type="entry name" value="MAJOR FACILITATOR SUPERFAMILY"/>
    <property type="match status" value="1"/>
</dbReference>
<feature type="transmembrane region" description="Helical" evidence="5">
    <location>
        <begin position="405"/>
        <end position="425"/>
    </location>
</feature>
<feature type="transmembrane region" description="Helical" evidence="5">
    <location>
        <begin position="104"/>
        <end position="125"/>
    </location>
</feature>
<evidence type="ECO:0000256" key="4">
    <source>
        <dbReference type="ARBA" id="ARBA00023136"/>
    </source>
</evidence>
<dbReference type="Proteomes" id="UP000061569">
    <property type="component" value="Chromosome"/>
</dbReference>
<name>A0A0S2DIQ6_LYSEN</name>
<feature type="transmembrane region" description="Helical" evidence="5">
    <location>
        <begin position="79"/>
        <end position="98"/>
    </location>
</feature>
<keyword evidence="4 5" id="KW-0472">Membrane</keyword>
<evidence type="ECO:0000256" key="5">
    <source>
        <dbReference type="SAM" id="Phobius"/>
    </source>
</evidence>
<sequence length="496" mass="49885">MPAPSPALAGHSRLLTGLLLALFLGALEQTIVATALPAIVRDLAGFDLLGWALSAYLLATAAATPVIGKLSDLHGRRALLRACMALFALGSAICALAPDMRTLIGGRAVQGIGGAGLIVVAQAAVAQLAGPAQRSRYAGYFALVWAAAGLIGPLLGGALSDWLHWRAIFWINLPLGALVLWIGAPGLRALGPGHGEGRIDLAATALFAVATGAFLLALSWGGARHPWLSAPVLAALAVALATGAVFFARQRRSADPLLAPAWLRDPAIGPALAASLLLYGFYIAVAVLMPAYWQLGHGLRSTVSGALLVPALIAGAAGALIGGRAAARSGDYKRPVLPGLAIAALTLTLMGALASQLSAWSVSALLALVAFGIGPCTATVNAVAQNAAPARQLGALTGAMALSRTLGTAVVVAAGSAMIVAHVRLGGGALAGGLLAGGESAAAQTLPETTRALLRDAYAELFFFAAAGIALALLCYAWIRPRTAHAAELAEPAPGA</sequence>
<dbReference type="Gene3D" id="1.20.1720.10">
    <property type="entry name" value="Multidrug resistance protein D"/>
    <property type="match status" value="1"/>
</dbReference>
<feature type="transmembrane region" description="Helical" evidence="5">
    <location>
        <begin position="461"/>
        <end position="479"/>
    </location>
</feature>
<evidence type="ECO:0000256" key="3">
    <source>
        <dbReference type="ARBA" id="ARBA00022989"/>
    </source>
</evidence>
<proteinExistence type="predicted"/>
<dbReference type="Pfam" id="PF07690">
    <property type="entry name" value="MFS_1"/>
    <property type="match status" value="1"/>
</dbReference>
<dbReference type="GO" id="GO:0005886">
    <property type="term" value="C:plasma membrane"/>
    <property type="evidence" value="ECO:0007669"/>
    <property type="project" value="TreeGrafter"/>
</dbReference>
<keyword evidence="2 5" id="KW-0812">Transmembrane</keyword>
<feature type="transmembrane region" description="Helical" evidence="5">
    <location>
        <begin position="268"/>
        <end position="293"/>
    </location>
</feature>
<dbReference type="KEGG" id="lez:GLE_3221"/>
<feature type="domain" description="Major facilitator superfamily (MFS) profile" evidence="6">
    <location>
        <begin position="14"/>
        <end position="484"/>
    </location>
</feature>
<dbReference type="InterPro" id="IPR036259">
    <property type="entry name" value="MFS_trans_sf"/>
</dbReference>
<dbReference type="Gene3D" id="1.20.1250.20">
    <property type="entry name" value="MFS general substrate transporter like domains"/>
    <property type="match status" value="1"/>
</dbReference>
<organism evidence="7 8">
    <name type="scientific">Lysobacter enzymogenes</name>
    <dbReference type="NCBI Taxonomy" id="69"/>
    <lineage>
        <taxon>Bacteria</taxon>
        <taxon>Pseudomonadati</taxon>
        <taxon>Pseudomonadota</taxon>
        <taxon>Gammaproteobacteria</taxon>
        <taxon>Lysobacterales</taxon>
        <taxon>Lysobacteraceae</taxon>
        <taxon>Lysobacter</taxon>
    </lineage>
</organism>
<dbReference type="SUPFAM" id="SSF103473">
    <property type="entry name" value="MFS general substrate transporter"/>
    <property type="match status" value="1"/>
</dbReference>
<feature type="transmembrane region" description="Helical" evidence="5">
    <location>
        <begin position="199"/>
        <end position="221"/>
    </location>
</feature>
<comment type="subcellular location">
    <subcellularLocation>
        <location evidence="1">Membrane</location>
        <topology evidence="1">Multi-pass membrane protein</topology>
    </subcellularLocation>
</comment>
<dbReference type="EMBL" id="CP013140">
    <property type="protein sequence ID" value="ALN58567.1"/>
    <property type="molecule type" value="Genomic_DNA"/>
</dbReference>
<feature type="transmembrane region" description="Helical" evidence="5">
    <location>
        <begin position="49"/>
        <end position="67"/>
    </location>
</feature>
<evidence type="ECO:0000256" key="2">
    <source>
        <dbReference type="ARBA" id="ARBA00022692"/>
    </source>
</evidence>
<gene>
    <name evidence="7" type="ORF">GLE_3221</name>
</gene>
<accession>A0A0S2DIQ6</accession>
<evidence type="ECO:0000256" key="1">
    <source>
        <dbReference type="ARBA" id="ARBA00004141"/>
    </source>
</evidence>
<dbReference type="PROSITE" id="PS50850">
    <property type="entry name" value="MFS"/>
    <property type="match status" value="1"/>
</dbReference>
<feature type="transmembrane region" description="Helical" evidence="5">
    <location>
        <begin position="227"/>
        <end position="248"/>
    </location>
</feature>
<feature type="transmembrane region" description="Helical" evidence="5">
    <location>
        <begin position="305"/>
        <end position="323"/>
    </location>
</feature>